<dbReference type="AlphaFoldDB" id="A0A3P1B7Q7"/>
<dbReference type="OrthoDB" id="1376103at2"/>
<proteinExistence type="predicted"/>
<dbReference type="RefSeq" id="WP_124897973.1">
    <property type="nucleotide sequence ID" value="NZ_RQTJ01000001.1"/>
</dbReference>
<dbReference type="EMBL" id="RQTJ01000001">
    <property type="protein sequence ID" value="RRA97044.1"/>
    <property type="molecule type" value="Genomic_DNA"/>
</dbReference>
<name>A0A3P1B7Q7_9FLAO</name>
<organism evidence="1 2">
    <name type="scientific">Paenimyroides viscosum</name>
    <dbReference type="NCBI Taxonomy" id="2488729"/>
    <lineage>
        <taxon>Bacteria</taxon>
        <taxon>Pseudomonadati</taxon>
        <taxon>Bacteroidota</taxon>
        <taxon>Flavobacteriia</taxon>
        <taxon>Flavobacteriales</taxon>
        <taxon>Flavobacteriaceae</taxon>
        <taxon>Paenimyroides</taxon>
    </lineage>
</organism>
<accession>A0A3P1B7Q7</accession>
<gene>
    <name evidence="1" type="ORF">EG242_00525</name>
</gene>
<comment type="caution">
    <text evidence="1">The sequence shown here is derived from an EMBL/GenBank/DDBJ whole genome shotgun (WGS) entry which is preliminary data.</text>
</comment>
<protein>
    <submittedName>
        <fullName evidence="1">Uncharacterized protein</fullName>
    </submittedName>
</protein>
<evidence type="ECO:0000313" key="1">
    <source>
        <dbReference type="EMBL" id="RRA97044.1"/>
    </source>
</evidence>
<dbReference type="Proteomes" id="UP000268372">
    <property type="component" value="Unassembled WGS sequence"/>
</dbReference>
<reference evidence="1 2" key="1">
    <citation type="submission" date="2018-11" db="EMBL/GenBank/DDBJ databases">
        <title>Flavobacterium sp. nov., YIM 102796 draft genome.</title>
        <authorList>
            <person name="Li G."/>
            <person name="Jiang Y."/>
        </authorList>
    </citation>
    <scope>NUCLEOTIDE SEQUENCE [LARGE SCALE GENOMIC DNA]</scope>
    <source>
        <strain evidence="1 2">YIM 102796</strain>
    </source>
</reference>
<keyword evidence="2" id="KW-1185">Reference proteome</keyword>
<evidence type="ECO:0000313" key="2">
    <source>
        <dbReference type="Proteomes" id="UP000268372"/>
    </source>
</evidence>
<sequence length="112" mass="12547">MKFLAYILATYILFLAIKPGIEAISLQTGTEQGCCGGECSPVKSNDHNQKKENSEKSCNPFQVCSSCLLQVASVPFFKILPKPEISTKQYFSYKSVFSSQFSSDFWQPPKFI</sequence>